<accession>A0A2I9DN95</accession>
<evidence type="ECO:0000313" key="2">
    <source>
        <dbReference type="Proteomes" id="UP000236569"/>
    </source>
</evidence>
<protein>
    <submittedName>
        <fullName evidence="1">Uncharacterized protein</fullName>
    </submittedName>
</protein>
<comment type="caution">
    <text evidence="1">The sequence shown here is derived from an EMBL/GenBank/DDBJ whole genome shotgun (WGS) entry which is preliminary data.</text>
</comment>
<dbReference type="AlphaFoldDB" id="A0A2I9DN95"/>
<name>A0A2I9DN95_9DEIO</name>
<gene>
    <name evidence="1" type="ORF">DAERI_090117</name>
</gene>
<evidence type="ECO:0000313" key="1">
    <source>
        <dbReference type="EMBL" id="GBF06531.1"/>
    </source>
</evidence>
<reference evidence="2" key="1">
    <citation type="submission" date="2018-01" db="EMBL/GenBank/DDBJ databases">
        <title>Draft Genome Sequence of the Radioresistant Bacterium Deinococcus aerius TR0125, Isolated from the Higher Atmosphere above Japan.</title>
        <authorList>
            <person name="Satoh K."/>
            <person name="Arai H."/>
            <person name="Sanzen T."/>
            <person name="Kawaguchi Y."/>
            <person name="Hayashi H."/>
            <person name="Yokobori S."/>
            <person name="Yamagishi A."/>
            <person name="Oono Y."/>
            <person name="Narumi I."/>
        </authorList>
    </citation>
    <scope>NUCLEOTIDE SEQUENCE [LARGE SCALE GENOMIC DNA]</scope>
    <source>
        <strain evidence="2">TR0125</strain>
    </source>
</reference>
<organism evidence="1 2">
    <name type="scientific">Deinococcus aerius</name>
    <dbReference type="NCBI Taxonomy" id="200253"/>
    <lineage>
        <taxon>Bacteria</taxon>
        <taxon>Thermotogati</taxon>
        <taxon>Deinococcota</taxon>
        <taxon>Deinococci</taxon>
        <taxon>Deinococcales</taxon>
        <taxon>Deinococcaceae</taxon>
        <taxon>Deinococcus</taxon>
    </lineage>
</organism>
<sequence length="71" mass="7632">MRDGEALLVVLLCQLLRGGQGLRGSFGKTFGIQEGYLRGTNALGTPIVQLECGYVKLLEWQEECSQTGSAA</sequence>
<dbReference type="EMBL" id="BFAG01000009">
    <property type="protein sequence ID" value="GBF06531.1"/>
    <property type="molecule type" value="Genomic_DNA"/>
</dbReference>
<proteinExistence type="predicted"/>
<dbReference type="Proteomes" id="UP000236569">
    <property type="component" value="Unassembled WGS sequence"/>
</dbReference>
<keyword evidence="2" id="KW-1185">Reference proteome</keyword>